<dbReference type="GO" id="GO:0006357">
    <property type="term" value="P:regulation of transcription by RNA polymerase II"/>
    <property type="evidence" value="ECO:0007669"/>
    <property type="project" value="TreeGrafter"/>
</dbReference>
<dbReference type="PANTHER" id="PTHR12243">
    <property type="entry name" value="MADF DOMAIN TRANSCRIPTION FACTOR"/>
    <property type="match status" value="1"/>
</dbReference>
<reference evidence="3" key="1">
    <citation type="submission" date="2013-03" db="EMBL/GenBank/DDBJ databases">
        <title>The Genome Sequence of Anopheles epiroticus epiroticus2.</title>
        <authorList>
            <consortium name="The Broad Institute Genomics Platform"/>
            <person name="Neafsey D.E."/>
            <person name="Howell P."/>
            <person name="Walker B."/>
            <person name="Young S.K."/>
            <person name="Zeng Q."/>
            <person name="Gargeya S."/>
            <person name="Fitzgerald M."/>
            <person name="Haas B."/>
            <person name="Abouelleil A."/>
            <person name="Allen A.W."/>
            <person name="Alvarado L."/>
            <person name="Arachchi H.M."/>
            <person name="Berlin A.M."/>
            <person name="Chapman S.B."/>
            <person name="Gainer-Dewar J."/>
            <person name="Goldberg J."/>
            <person name="Griggs A."/>
            <person name="Gujja S."/>
            <person name="Hansen M."/>
            <person name="Howarth C."/>
            <person name="Imamovic A."/>
            <person name="Ireland A."/>
            <person name="Larimer J."/>
            <person name="McCowan C."/>
            <person name="Murphy C."/>
            <person name="Pearson M."/>
            <person name="Poon T.W."/>
            <person name="Priest M."/>
            <person name="Roberts A."/>
            <person name="Saif S."/>
            <person name="Shea T."/>
            <person name="Sisk P."/>
            <person name="Sykes S."/>
            <person name="Wortman J."/>
            <person name="Nusbaum C."/>
            <person name="Birren B."/>
        </authorList>
    </citation>
    <scope>NUCLEOTIDE SEQUENCE [LARGE SCALE GENOMIC DNA]</scope>
    <source>
        <strain evidence="3">Epiroticus2</strain>
    </source>
</reference>
<dbReference type="InterPro" id="IPR006578">
    <property type="entry name" value="MADF-dom"/>
</dbReference>
<dbReference type="AlphaFoldDB" id="A0A182P6A7"/>
<evidence type="ECO:0000313" key="2">
    <source>
        <dbReference type="EnsemblMetazoa" id="AEPI002455-PA"/>
    </source>
</evidence>
<dbReference type="PROSITE" id="PS51029">
    <property type="entry name" value="MADF"/>
    <property type="match status" value="1"/>
</dbReference>
<dbReference type="VEuPathDB" id="VectorBase:AEPI002455"/>
<dbReference type="GO" id="GO:0005667">
    <property type="term" value="C:transcription regulator complex"/>
    <property type="evidence" value="ECO:0007669"/>
    <property type="project" value="TreeGrafter"/>
</dbReference>
<sequence>MAKYSDNTVIEFVTVDPNNDFDKDSIEDSETEEPKLLPRLNKIRKIVRYQTVKRTGSRQSVHVKRFNRNKIDVSTMPVLRKKIQKLIPMSEEKTLNLIYRIEQEACLWDRTRDDYRNKTLKDAAWNRIVRSTGIPIEIIKAKWSSLLGSYRHYRAKHMKGYGTEMSIFIKGEPFN</sequence>
<reference evidence="2" key="2">
    <citation type="submission" date="2020-05" db="UniProtKB">
        <authorList>
            <consortium name="EnsemblMetazoa"/>
        </authorList>
    </citation>
    <scope>IDENTIFICATION</scope>
    <source>
        <strain evidence="2">Epiroticus2</strain>
    </source>
</reference>
<keyword evidence="3" id="KW-1185">Reference proteome</keyword>
<accession>A0A182P6A7</accession>
<dbReference type="Proteomes" id="UP000075885">
    <property type="component" value="Unassembled WGS sequence"/>
</dbReference>
<organism evidence="2 3">
    <name type="scientific">Anopheles epiroticus</name>
    <dbReference type="NCBI Taxonomy" id="199890"/>
    <lineage>
        <taxon>Eukaryota</taxon>
        <taxon>Metazoa</taxon>
        <taxon>Ecdysozoa</taxon>
        <taxon>Arthropoda</taxon>
        <taxon>Hexapoda</taxon>
        <taxon>Insecta</taxon>
        <taxon>Pterygota</taxon>
        <taxon>Neoptera</taxon>
        <taxon>Endopterygota</taxon>
        <taxon>Diptera</taxon>
        <taxon>Nematocera</taxon>
        <taxon>Culicoidea</taxon>
        <taxon>Culicidae</taxon>
        <taxon>Anophelinae</taxon>
        <taxon>Anopheles</taxon>
    </lineage>
</organism>
<dbReference type="EnsemblMetazoa" id="AEPI002455-RA">
    <property type="protein sequence ID" value="AEPI002455-PA"/>
    <property type="gene ID" value="AEPI002455"/>
</dbReference>
<dbReference type="PANTHER" id="PTHR12243:SF69">
    <property type="entry name" value="SI:CH73-59F11.3"/>
    <property type="match status" value="1"/>
</dbReference>
<name>A0A182P6A7_9DIPT</name>
<protein>
    <submittedName>
        <fullName evidence="2">MADF domain-containing protein</fullName>
    </submittedName>
</protein>
<evidence type="ECO:0000259" key="1">
    <source>
        <dbReference type="PROSITE" id="PS51029"/>
    </source>
</evidence>
<dbReference type="Pfam" id="PF10545">
    <property type="entry name" value="MADF_DNA_bdg"/>
    <property type="match status" value="1"/>
</dbReference>
<evidence type="ECO:0000313" key="3">
    <source>
        <dbReference type="Proteomes" id="UP000075885"/>
    </source>
</evidence>
<dbReference type="InterPro" id="IPR039353">
    <property type="entry name" value="TF_Adf1"/>
</dbReference>
<feature type="domain" description="MADF" evidence="1">
    <location>
        <begin position="96"/>
        <end position="175"/>
    </location>
</feature>
<dbReference type="GO" id="GO:0005634">
    <property type="term" value="C:nucleus"/>
    <property type="evidence" value="ECO:0007669"/>
    <property type="project" value="TreeGrafter"/>
</dbReference>
<proteinExistence type="predicted"/>